<dbReference type="CDD" id="cd00290">
    <property type="entry name" value="cytochrome_b_C"/>
    <property type="match status" value="1"/>
</dbReference>
<keyword evidence="9 16" id="KW-0249">Electron transport</keyword>
<keyword evidence="5 16" id="KW-0679">Respiratory chain</keyword>
<sequence length="398" mass="44915">MRNKSNSFRGSLFGQPLLNVVQNHLISYPTPSNLTGNWNWGVLAGLCLVLQIVTGIFLAMHYTAHVDYAFHSVQHLMRDVPNGWLLRYLHLNGLSLFFIVVYMHLFRGLYYTSYAQPREAVWLIGVIILLLMILTRFIGYVLPWGQMSLWGRTVITSLASAIPLVGTSIVNWLWGGFSVDNPTLNRFYSLHYLLPFILAALSLAHLALLHQYGSTNPLGVSLQTDLVDFYPYFYTKDLVLLIRLSALAMFLVCFYPEILGHTDNNIPANPYSTPAHIVPEWYLLGYYAILRSIPNKLAGVLAMLAVFVSLRLLPWAHKPNTRGPQFRLIHQILRVAVAADYVLLSYLGQCPVEDPYVIIGQILTVGFFGLLALICVLSYLDTMFAMPANNNKKVSLLH</sequence>
<evidence type="ECO:0000256" key="2">
    <source>
        <dbReference type="ARBA" id="ARBA00013531"/>
    </source>
</evidence>
<dbReference type="PANTHER" id="PTHR19271:SF16">
    <property type="entry name" value="CYTOCHROME B"/>
    <property type="match status" value="1"/>
</dbReference>
<evidence type="ECO:0000256" key="11">
    <source>
        <dbReference type="ARBA" id="ARBA00023004"/>
    </source>
</evidence>
<evidence type="ECO:0000256" key="14">
    <source>
        <dbReference type="PIRSR" id="PIRSR038885-1"/>
    </source>
</evidence>
<dbReference type="SUPFAM" id="SSF81342">
    <property type="entry name" value="Transmembrane di-heme cytochromes"/>
    <property type="match status" value="1"/>
</dbReference>
<comment type="cofactor">
    <cofactor evidence="16">
        <name>heme b</name>
        <dbReference type="ChEBI" id="CHEBI:60344"/>
    </cofactor>
    <text evidence="16">Binds 2 heme groups non-covalently.</text>
</comment>
<dbReference type="Pfam" id="PF00032">
    <property type="entry name" value="Cytochrom_B_C"/>
    <property type="match status" value="1"/>
</dbReference>
<feature type="domain" description="Cytochrome b/b6 N-terminal region profile" evidence="17">
    <location>
        <begin position="5"/>
        <end position="218"/>
    </location>
</feature>
<keyword evidence="13 16" id="KW-0472">Membrane</keyword>
<feature type="binding site" description="axial binding residue" evidence="15">
    <location>
        <position position="205"/>
    </location>
    <ligand>
        <name>heme b</name>
        <dbReference type="ChEBI" id="CHEBI:60344"/>
        <label>b566</label>
    </ligand>
    <ligandPart>
        <name>Fe</name>
        <dbReference type="ChEBI" id="CHEBI:18248"/>
    </ligandPart>
</feature>
<keyword evidence="8" id="KW-0999">Mitochondrion inner membrane</keyword>
<dbReference type="InterPro" id="IPR027387">
    <property type="entry name" value="Cytb/b6-like_sf"/>
</dbReference>
<keyword evidence="11 15" id="KW-0408">Iron</keyword>
<dbReference type="InterPro" id="IPR048259">
    <property type="entry name" value="Cytochrome_b_N_euk/bac"/>
</dbReference>
<dbReference type="GO" id="GO:0046872">
    <property type="term" value="F:metal ion binding"/>
    <property type="evidence" value="ECO:0007669"/>
    <property type="project" value="UniProtKB-UniRule"/>
</dbReference>
<evidence type="ECO:0000256" key="1">
    <source>
        <dbReference type="ARBA" id="ARBA00004448"/>
    </source>
</evidence>
<evidence type="ECO:0000256" key="6">
    <source>
        <dbReference type="ARBA" id="ARBA00022692"/>
    </source>
</evidence>
<feature type="domain" description="Cytochrome b/b6 C-terminal region profile" evidence="18">
    <location>
        <begin position="219"/>
        <end position="388"/>
    </location>
</feature>
<dbReference type="AlphaFoldDB" id="A0A076VG39"/>
<dbReference type="PROSITE" id="PS51003">
    <property type="entry name" value="CYTB_CTER"/>
    <property type="match status" value="1"/>
</dbReference>
<name>A0A076VG39_9CHLO</name>
<comment type="similarity">
    <text evidence="16">Belongs to the cytochrome b family.</text>
</comment>
<comment type="cofactor">
    <cofactor evidence="15">
        <name>heme</name>
        <dbReference type="ChEBI" id="CHEBI:30413"/>
    </cofactor>
    <text evidence="15">Binds 2 heme groups non-covalently.</text>
</comment>
<evidence type="ECO:0000256" key="3">
    <source>
        <dbReference type="ARBA" id="ARBA00022448"/>
    </source>
</evidence>
<comment type="function">
    <text evidence="16">Component of the ubiquinol-cytochrome c reductase complex (complex III or cytochrome b-c1 complex) that is part of the mitochondrial respiratory chain. The b-c1 complex mediates electron transfer from ubiquinol to cytochrome c. Contributes to the generation of a proton gradient across the mitochondrial membrane that is then used for ATP synthesis.</text>
</comment>
<dbReference type="Pfam" id="PF00033">
    <property type="entry name" value="Cytochrome_B"/>
    <property type="match status" value="1"/>
</dbReference>
<organism evidence="19">
    <name type="scientific">Neochloris aquatica</name>
    <dbReference type="NCBI Taxonomy" id="3099"/>
    <lineage>
        <taxon>Eukaryota</taxon>
        <taxon>Viridiplantae</taxon>
        <taxon>Chlorophyta</taxon>
        <taxon>core chlorophytes</taxon>
        <taxon>Chlorophyceae</taxon>
        <taxon>CS clade</taxon>
        <taxon>Sphaeropleales</taxon>
        <taxon>Neochloridaceae</taxon>
        <taxon>Neochloris</taxon>
    </lineage>
</organism>
<dbReference type="PROSITE" id="PS51002">
    <property type="entry name" value="CYTB_NTER"/>
    <property type="match status" value="1"/>
</dbReference>
<dbReference type="GO" id="GO:0006122">
    <property type="term" value="P:mitochondrial electron transport, ubiquinol to cytochrome c"/>
    <property type="evidence" value="ECO:0007669"/>
    <property type="project" value="TreeGrafter"/>
</dbReference>
<accession>A0A076VG39</accession>
<dbReference type="InterPro" id="IPR048260">
    <property type="entry name" value="Cytochrome_b_C_euk/bac"/>
</dbReference>
<keyword evidence="10 16" id="KW-1133">Transmembrane helix</keyword>
<feature type="binding site" description="axial binding residue" evidence="15">
    <location>
        <position position="191"/>
    </location>
    <ligand>
        <name>heme b</name>
        <dbReference type="ChEBI" id="CHEBI:60344"/>
        <label>b562</label>
    </ligand>
    <ligandPart>
        <name>Fe</name>
        <dbReference type="ChEBI" id="CHEBI:18248"/>
    </ligandPart>
</feature>
<proteinExistence type="inferred from homology"/>
<keyword evidence="6 16" id="KW-0812">Transmembrane</keyword>
<dbReference type="GO" id="GO:0005743">
    <property type="term" value="C:mitochondrial inner membrane"/>
    <property type="evidence" value="ECO:0007669"/>
    <property type="project" value="UniProtKB-SubCell"/>
</dbReference>
<evidence type="ECO:0000256" key="8">
    <source>
        <dbReference type="ARBA" id="ARBA00022792"/>
    </source>
</evidence>
<evidence type="ECO:0000256" key="15">
    <source>
        <dbReference type="PIRSR" id="PIRSR038885-2"/>
    </source>
</evidence>
<feature type="transmembrane region" description="Helical" evidence="16">
    <location>
        <begin position="238"/>
        <end position="258"/>
    </location>
</feature>
<dbReference type="InterPro" id="IPR036150">
    <property type="entry name" value="Cyt_b/b6_C_sf"/>
</dbReference>
<evidence type="ECO:0000256" key="12">
    <source>
        <dbReference type="ARBA" id="ARBA00023128"/>
    </source>
</evidence>
<feature type="transmembrane region" description="Helical" evidence="16">
    <location>
        <begin position="154"/>
        <end position="175"/>
    </location>
</feature>
<evidence type="ECO:0000313" key="19">
    <source>
        <dbReference type="EMBL" id="AIK29165.1"/>
    </source>
</evidence>
<dbReference type="InterPro" id="IPR005797">
    <property type="entry name" value="Cyt_b/b6_N"/>
</dbReference>
<dbReference type="InterPro" id="IPR030689">
    <property type="entry name" value="Cytochrome_b"/>
</dbReference>
<dbReference type="CDD" id="cd00284">
    <property type="entry name" value="Cytochrome_b_N"/>
    <property type="match status" value="1"/>
</dbReference>
<feature type="transmembrane region" description="Helical" evidence="16">
    <location>
        <begin position="38"/>
        <end position="64"/>
    </location>
</feature>
<evidence type="ECO:0000256" key="5">
    <source>
        <dbReference type="ARBA" id="ARBA00022660"/>
    </source>
</evidence>
<dbReference type="PIRSF" id="PIRSF038885">
    <property type="entry name" value="COB"/>
    <property type="match status" value="1"/>
</dbReference>
<keyword evidence="12 16" id="KW-0496">Mitochondrion</keyword>
<dbReference type="Gene3D" id="1.20.810.10">
    <property type="entry name" value="Cytochrome Bc1 Complex, Chain C"/>
    <property type="match status" value="1"/>
</dbReference>
<keyword evidence="4 15" id="KW-0349">Heme</keyword>
<feature type="transmembrane region" description="Helical" evidence="16">
    <location>
        <begin position="187"/>
        <end position="209"/>
    </location>
</feature>
<evidence type="ECO:0000256" key="10">
    <source>
        <dbReference type="ARBA" id="ARBA00022989"/>
    </source>
</evidence>
<feature type="binding site" evidence="14">
    <location>
        <position position="210"/>
    </location>
    <ligand>
        <name>a ubiquinone</name>
        <dbReference type="ChEBI" id="CHEBI:16389"/>
    </ligand>
</feature>
<evidence type="ECO:0000259" key="17">
    <source>
        <dbReference type="PROSITE" id="PS51002"/>
    </source>
</evidence>
<dbReference type="SUPFAM" id="SSF81648">
    <property type="entry name" value="a domain/subunit of cytochrome bc1 complex (Ubiquinol-cytochrome c reductase)"/>
    <property type="match status" value="1"/>
</dbReference>
<evidence type="ECO:0000256" key="4">
    <source>
        <dbReference type="ARBA" id="ARBA00022617"/>
    </source>
</evidence>
<dbReference type="RefSeq" id="YP_009054677.1">
    <property type="nucleotide sequence ID" value="NC_024761.1"/>
</dbReference>
<dbReference type="InterPro" id="IPR016174">
    <property type="entry name" value="Di-haem_cyt_TM"/>
</dbReference>
<feature type="binding site" description="axial binding residue" evidence="15">
    <location>
        <position position="104"/>
    </location>
    <ligand>
        <name>heme b</name>
        <dbReference type="ChEBI" id="CHEBI:60344"/>
        <label>b566</label>
    </ligand>
    <ligandPart>
        <name>Fe</name>
        <dbReference type="ChEBI" id="CHEBI:18248"/>
    </ligandPart>
</feature>
<keyword evidence="3 16" id="KW-0813">Transport</keyword>
<evidence type="ECO:0000256" key="16">
    <source>
        <dbReference type="RuleBase" id="RU362117"/>
    </source>
</evidence>
<dbReference type="PANTHER" id="PTHR19271">
    <property type="entry name" value="CYTOCHROME B"/>
    <property type="match status" value="1"/>
</dbReference>
<reference evidence="19" key="1">
    <citation type="journal article" date="2014" name="Genome Biol. Evol.">
        <title>Gene arrangement convergence, diverse intron content, and genetic code modifications in mitochondrial genomes of Sphaeropleales (Chlorophyta).</title>
        <authorList>
            <person name="Fucikova K."/>
            <person name="Lewis P.O."/>
            <person name="Gonzalez-Halphen D."/>
            <person name="Lewis L.A."/>
        </authorList>
    </citation>
    <scope>NUCLEOTIDE SEQUENCE</scope>
    <source>
        <strain evidence="19">UTEX 138</strain>
    </source>
</reference>
<dbReference type="EMBL" id="KJ806271">
    <property type="protein sequence ID" value="AIK29165.1"/>
    <property type="molecule type" value="Genomic_DNA"/>
</dbReference>
<dbReference type="GO" id="GO:0008121">
    <property type="term" value="F:quinol-cytochrome-c reductase activity"/>
    <property type="evidence" value="ECO:0007669"/>
    <property type="project" value="InterPro"/>
</dbReference>
<dbReference type="InterPro" id="IPR005798">
    <property type="entry name" value="Cyt_b/b6_C"/>
</dbReference>
<evidence type="ECO:0000259" key="18">
    <source>
        <dbReference type="PROSITE" id="PS51003"/>
    </source>
</evidence>
<feature type="binding site" description="axial binding residue" evidence="15">
    <location>
        <position position="90"/>
    </location>
    <ligand>
        <name>heme b</name>
        <dbReference type="ChEBI" id="CHEBI:60344"/>
        <label>b562</label>
    </ligand>
    <ligandPart>
        <name>Fe</name>
        <dbReference type="ChEBI" id="CHEBI:18248"/>
    </ligandPart>
</feature>
<keyword evidence="7 15" id="KW-0479">Metal-binding</keyword>
<comment type="subcellular location">
    <subcellularLocation>
        <location evidence="1">Mitochondrion inner membrane</location>
        <topology evidence="1">Multi-pass membrane protein</topology>
    </subcellularLocation>
</comment>
<evidence type="ECO:0000256" key="7">
    <source>
        <dbReference type="ARBA" id="ARBA00022723"/>
    </source>
</evidence>
<feature type="transmembrane region" description="Helical" evidence="16">
    <location>
        <begin position="297"/>
        <end position="316"/>
    </location>
</feature>
<dbReference type="GO" id="GO:0016491">
    <property type="term" value="F:oxidoreductase activity"/>
    <property type="evidence" value="ECO:0007669"/>
    <property type="project" value="UniProtKB-UniRule"/>
</dbReference>
<feature type="transmembrane region" description="Helical" evidence="16">
    <location>
        <begin position="358"/>
        <end position="380"/>
    </location>
</feature>
<feature type="transmembrane region" description="Helical" evidence="16">
    <location>
        <begin position="85"/>
        <end position="105"/>
    </location>
</feature>
<feature type="transmembrane region" description="Helical" evidence="16">
    <location>
        <begin position="120"/>
        <end position="142"/>
    </location>
</feature>
<evidence type="ECO:0000256" key="9">
    <source>
        <dbReference type="ARBA" id="ARBA00022982"/>
    </source>
</evidence>
<evidence type="ECO:0000256" key="13">
    <source>
        <dbReference type="ARBA" id="ARBA00023136"/>
    </source>
</evidence>
<protein>
    <recommendedName>
        <fullName evidence="2 16">Cytochrome b</fullName>
    </recommendedName>
</protein>
<geneLocation type="mitochondrion" evidence="19"/>
<dbReference type="GO" id="GO:0045275">
    <property type="term" value="C:respiratory chain complex III"/>
    <property type="evidence" value="ECO:0007669"/>
    <property type="project" value="InterPro"/>
</dbReference>